<reference evidence="1 2" key="1">
    <citation type="submission" date="2024-03" db="EMBL/GenBank/DDBJ databases">
        <title>Human intestinal bacterial collection.</title>
        <authorList>
            <person name="Pauvert C."/>
            <person name="Hitch T.C.A."/>
            <person name="Clavel T."/>
        </authorList>
    </citation>
    <scope>NUCLEOTIDE SEQUENCE [LARGE SCALE GENOMIC DNA]</scope>
    <source>
        <strain evidence="1 2">CLA-JM-H16</strain>
    </source>
</reference>
<dbReference type="RefSeq" id="WP_349056753.1">
    <property type="nucleotide sequence ID" value="NZ_JBBMEJ010000009.1"/>
</dbReference>
<dbReference type="GO" id="GO:0032259">
    <property type="term" value="P:methylation"/>
    <property type="evidence" value="ECO:0007669"/>
    <property type="project" value="UniProtKB-KW"/>
</dbReference>
<evidence type="ECO:0000313" key="2">
    <source>
        <dbReference type="Proteomes" id="UP001473063"/>
    </source>
</evidence>
<keyword evidence="2" id="KW-1185">Reference proteome</keyword>
<dbReference type="EMBL" id="JBBMEJ010000009">
    <property type="protein sequence ID" value="MEQ2371113.1"/>
    <property type="molecule type" value="Genomic_DNA"/>
</dbReference>
<dbReference type="Proteomes" id="UP001473063">
    <property type="component" value="Unassembled WGS sequence"/>
</dbReference>
<gene>
    <name evidence="1" type="ORF">WMO28_09175</name>
</gene>
<dbReference type="PANTHER" id="PTHR35276:SF1">
    <property type="entry name" value="TRNA (MNM(5)S(2)U34)-METHYLTRANSFERASE, CHLOROPLASTIC"/>
    <property type="match status" value="1"/>
</dbReference>
<dbReference type="Pfam" id="PF06962">
    <property type="entry name" value="rRNA_methylase"/>
    <property type="match status" value="1"/>
</dbReference>
<evidence type="ECO:0000313" key="1">
    <source>
        <dbReference type="EMBL" id="MEQ2371113.1"/>
    </source>
</evidence>
<accession>A0ABV1BEQ9</accession>
<proteinExistence type="predicted"/>
<dbReference type="InterPro" id="IPR010719">
    <property type="entry name" value="MnmM_MeTrfase"/>
</dbReference>
<keyword evidence="1" id="KW-0808">Transferase</keyword>
<name>A0ABV1BEQ9_9FIRM</name>
<comment type="caution">
    <text evidence="1">The sequence shown here is derived from an EMBL/GenBank/DDBJ whole genome shotgun (WGS) entry which is preliminary data.</text>
</comment>
<dbReference type="PANTHER" id="PTHR35276">
    <property type="entry name" value="S-ADENOSYL-L-METHIONINE-DEPENDENT METHYLTRANSFERASES SUPERFAMILY PROTEIN"/>
    <property type="match status" value="1"/>
</dbReference>
<dbReference type="GO" id="GO:0008168">
    <property type="term" value="F:methyltransferase activity"/>
    <property type="evidence" value="ECO:0007669"/>
    <property type="project" value="UniProtKB-KW"/>
</dbReference>
<dbReference type="SUPFAM" id="SSF53335">
    <property type="entry name" value="S-adenosyl-L-methionine-dependent methyltransferases"/>
    <property type="match status" value="1"/>
</dbReference>
<sequence length="187" mass="21053">MKNLQITAYTQHFIRQQVMPGDLCIDATMGNGNDTALLSRLAGEKGKVLAFDIQEFALVHTEERLKREKCPENYRLILDSHENMASYAEPETVSCITFNLGYLPGGDHHIATKAESSRRAVESGLTLLKKGGLMTLCIYSGGDTGFQERDEMLEFIRELDPHQYLVIQSEYINRPNNPPIPVLIIKL</sequence>
<organism evidence="1 2">
    <name type="scientific">Blautia aquisgranensis</name>
    <dbReference type="NCBI Taxonomy" id="3133153"/>
    <lineage>
        <taxon>Bacteria</taxon>
        <taxon>Bacillati</taxon>
        <taxon>Bacillota</taxon>
        <taxon>Clostridia</taxon>
        <taxon>Lachnospirales</taxon>
        <taxon>Lachnospiraceae</taxon>
        <taxon>Blautia</taxon>
    </lineage>
</organism>
<dbReference type="InterPro" id="IPR029063">
    <property type="entry name" value="SAM-dependent_MTases_sf"/>
</dbReference>
<protein>
    <submittedName>
        <fullName evidence="1">Class I SAM-dependent methyltransferase</fullName>
    </submittedName>
</protein>
<keyword evidence="1" id="KW-0489">Methyltransferase</keyword>
<dbReference type="Gene3D" id="3.40.50.150">
    <property type="entry name" value="Vaccinia Virus protein VP39"/>
    <property type="match status" value="1"/>
</dbReference>